<proteinExistence type="predicted"/>
<dbReference type="EMBL" id="JBDKWZ010000030">
    <property type="protein sequence ID" value="MEN7551928.1"/>
    <property type="molecule type" value="Genomic_DNA"/>
</dbReference>
<evidence type="ECO:0000313" key="2">
    <source>
        <dbReference type="Proteomes" id="UP001403385"/>
    </source>
</evidence>
<dbReference type="Proteomes" id="UP001403385">
    <property type="component" value="Unassembled WGS sequence"/>
</dbReference>
<sequence>MNEHNGIDMFELVDKINSFHFDIKVEVLLAAIISNHSWLEHKFLVSHKGQFVRAFRREILSSQITDFNFETDQYVLLNVSKDSIYDMLPEGIFHYPKNDKIGRDVSEMTDEYRKQKKEEAEARKFFMPFENEFLLHAIHRESLENELLYAINGSRPLDFFYHFWELDTNLPPLLVAKMIKLLPYIHKISGNLQLTAQCLSYILDEEVVYEEIGYRELSESEQNSIVGDIALGLDMILGGSYMDYSLYVEFKIGAIKGGNAWSYFHQGQTKKFIELFYEYFLPLEVDAKTTVILLEEEEQFFVSQPNTMLGITTRI</sequence>
<organism evidence="1 2">
    <name type="scientific">Rapidithrix thailandica</name>
    <dbReference type="NCBI Taxonomy" id="413964"/>
    <lineage>
        <taxon>Bacteria</taxon>
        <taxon>Pseudomonadati</taxon>
        <taxon>Bacteroidota</taxon>
        <taxon>Cytophagia</taxon>
        <taxon>Cytophagales</taxon>
        <taxon>Flammeovirgaceae</taxon>
        <taxon>Rapidithrix</taxon>
    </lineage>
</organism>
<dbReference type="AlphaFoldDB" id="A0AAW9SLA7"/>
<evidence type="ECO:0008006" key="3">
    <source>
        <dbReference type="Google" id="ProtNLM"/>
    </source>
</evidence>
<reference evidence="1 2" key="1">
    <citation type="submission" date="2024-04" db="EMBL/GenBank/DDBJ databases">
        <title>Novel genus in family Flammeovirgaceae.</title>
        <authorList>
            <person name="Nguyen T.H."/>
            <person name="Vuong T.Q."/>
            <person name="Le H."/>
            <person name="Kim S.-G."/>
        </authorList>
    </citation>
    <scope>NUCLEOTIDE SEQUENCE [LARGE SCALE GENOMIC DNA]</scope>
    <source>
        <strain evidence="1 2">JCM 23209</strain>
    </source>
</reference>
<keyword evidence="2" id="KW-1185">Reference proteome</keyword>
<evidence type="ECO:0000313" key="1">
    <source>
        <dbReference type="EMBL" id="MEN7551928.1"/>
    </source>
</evidence>
<name>A0AAW9SLA7_9BACT</name>
<dbReference type="RefSeq" id="WP_346824705.1">
    <property type="nucleotide sequence ID" value="NZ_JBDKWZ010000030.1"/>
</dbReference>
<comment type="caution">
    <text evidence="1">The sequence shown here is derived from an EMBL/GenBank/DDBJ whole genome shotgun (WGS) entry which is preliminary data.</text>
</comment>
<gene>
    <name evidence="1" type="ORF">AAG747_28700</name>
</gene>
<accession>A0AAW9SLA7</accession>
<protein>
    <recommendedName>
        <fullName evidence="3">Type VI secretion, VasB, ImpH, VC_A0111</fullName>
    </recommendedName>
</protein>